<organism evidence="1 2">
    <name type="scientific">Racocetra persica</name>
    <dbReference type="NCBI Taxonomy" id="160502"/>
    <lineage>
        <taxon>Eukaryota</taxon>
        <taxon>Fungi</taxon>
        <taxon>Fungi incertae sedis</taxon>
        <taxon>Mucoromycota</taxon>
        <taxon>Glomeromycotina</taxon>
        <taxon>Glomeromycetes</taxon>
        <taxon>Diversisporales</taxon>
        <taxon>Gigasporaceae</taxon>
        <taxon>Racocetra</taxon>
    </lineage>
</organism>
<dbReference type="Proteomes" id="UP000789920">
    <property type="component" value="Unassembled WGS sequence"/>
</dbReference>
<proteinExistence type="predicted"/>
<name>A0ACA9R745_9GLOM</name>
<gene>
    <name evidence="1" type="ORF">RPERSI_LOCUS17343</name>
</gene>
<keyword evidence="2" id="KW-1185">Reference proteome</keyword>
<sequence>PFPNPQAPQRSGVPKSPPQAAPKSTALRPSPSSQSSQSVPAETVDSPPPTIPTTLP</sequence>
<evidence type="ECO:0000313" key="2">
    <source>
        <dbReference type="Proteomes" id="UP000789920"/>
    </source>
</evidence>
<dbReference type="EMBL" id="CAJVQC010044313">
    <property type="protein sequence ID" value="CAG8779303.1"/>
    <property type="molecule type" value="Genomic_DNA"/>
</dbReference>
<accession>A0ACA9R745</accession>
<comment type="caution">
    <text evidence="1">The sequence shown here is derived from an EMBL/GenBank/DDBJ whole genome shotgun (WGS) entry which is preliminary data.</text>
</comment>
<protein>
    <submittedName>
        <fullName evidence="1">19814_t:CDS:1</fullName>
    </submittedName>
</protein>
<feature type="non-terminal residue" evidence="1">
    <location>
        <position position="56"/>
    </location>
</feature>
<evidence type="ECO:0000313" key="1">
    <source>
        <dbReference type="EMBL" id="CAG8779303.1"/>
    </source>
</evidence>
<feature type="non-terminal residue" evidence="1">
    <location>
        <position position="1"/>
    </location>
</feature>
<reference evidence="1" key="1">
    <citation type="submission" date="2021-06" db="EMBL/GenBank/DDBJ databases">
        <authorList>
            <person name="Kallberg Y."/>
            <person name="Tangrot J."/>
            <person name="Rosling A."/>
        </authorList>
    </citation>
    <scope>NUCLEOTIDE SEQUENCE</scope>
    <source>
        <strain evidence="1">MA461A</strain>
    </source>
</reference>